<protein>
    <recommendedName>
        <fullName evidence="6">Collagen-like protein</fullName>
    </recommendedName>
</protein>
<evidence type="ECO:0000313" key="4">
    <source>
        <dbReference type="EMBL" id="MBO1076173.1"/>
    </source>
</evidence>
<dbReference type="EMBL" id="JACTNF010000018">
    <property type="protein sequence ID" value="MBO1076173.1"/>
    <property type="molecule type" value="Genomic_DNA"/>
</dbReference>
<feature type="compositionally biased region" description="Gly residues" evidence="3">
    <location>
        <begin position="33"/>
        <end position="42"/>
    </location>
</feature>
<dbReference type="InterPro" id="IPR008160">
    <property type="entry name" value="Collagen"/>
</dbReference>
<keyword evidence="5" id="KW-1185">Reference proteome</keyword>
<dbReference type="PANTHER" id="PTHR15427:SF33">
    <property type="entry name" value="COLLAGEN IV NC1 DOMAIN-CONTAINING PROTEIN"/>
    <property type="match status" value="1"/>
</dbReference>
<proteinExistence type="predicted"/>
<evidence type="ECO:0000256" key="2">
    <source>
        <dbReference type="ARBA" id="ARBA00022525"/>
    </source>
</evidence>
<organism evidence="4 5">
    <name type="scientific">Roseomonas marmotae</name>
    <dbReference type="NCBI Taxonomy" id="2768161"/>
    <lineage>
        <taxon>Bacteria</taxon>
        <taxon>Pseudomonadati</taxon>
        <taxon>Pseudomonadota</taxon>
        <taxon>Alphaproteobacteria</taxon>
        <taxon>Acetobacterales</taxon>
        <taxon>Roseomonadaceae</taxon>
        <taxon>Roseomonas</taxon>
    </lineage>
</organism>
<accession>A0ABS3KHT0</accession>
<name>A0ABS3KHT0_9PROT</name>
<dbReference type="PANTHER" id="PTHR15427">
    <property type="entry name" value="EMILIN ELASTIN MICROFIBRIL INTERFACE-LOCATED PROTEIN ELASTIN MICROFIBRIL INTERFACER"/>
    <property type="match status" value="1"/>
</dbReference>
<evidence type="ECO:0000256" key="3">
    <source>
        <dbReference type="SAM" id="MobiDB-lite"/>
    </source>
</evidence>
<comment type="subcellular location">
    <subcellularLocation>
        <location evidence="1">Secreted</location>
    </subcellularLocation>
</comment>
<keyword evidence="2" id="KW-0964">Secreted</keyword>
<dbReference type="Proteomes" id="UP001518990">
    <property type="component" value="Unassembled WGS sequence"/>
</dbReference>
<evidence type="ECO:0008006" key="6">
    <source>
        <dbReference type="Google" id="ProtNLM"/>
    </source>
</evidence>
<evidence type="ECO:0000313" key="5">
    <source>
        <dbReference type="Proteomes" id="UP001518990"/>
    </source>
</evidence>
<dbReference type="Pfam" id="PF01391">
    <property type="entry name" value="Collagen"/>
    <property type="match status" value="1"/>
</dbReference>
<dbReference type="InterPro" id="IPR050392">
    <property type="entry name" value="Collagen/C1q_domain"/>
</dbReference>
<feature type="compositionally biased region" description="Low complexity" evidence="3">
    <location>
        <begin position="47"/>
        <end position="74"/>
    </location>
</feature>
<feature type="region of interest" description="Disordered" evidence="3">
    <location>
        <begin position="1"/>
        <end position="88"/>
    </location>
</feature>
<gene>
    <name evidence="4" type="ORF">IAI60_16265</name>
</gene>
<sequence>MDHVAGGIPGPAGPAGPKGDPGPKGDKGDKGDPGGGGEGTPGPQGPQGPAGQRGEQGPPGEAGPPGAQGPQGPQGEKGDKGDPGAAPKLDLPRIVAFNWPHAGILNREDGRTQEMIKLGLLVAFDRDYPVLAESFAAREVCDNVAQFLVARTGRMEPGFSLSCYCQIDTEVTGVMLEGRCGEPPTILDDTSITNGPVTGLRLRPGNRDGERVFPNQEIWPPGRYRVVIEGNFILGEKVAEVTGPLGGGEMIQANPALDAEHFGPGLNGDFLPAMPRRCPTGNGLEGGRFVSWFELV</sequence>
<evidence type="ECO:0000256" key="1">
    <source>
        <dbReference type="ARBA" id="ARBA00004613"/>
    </source>
</evidence>
<comment type="caution">
    <text evidence="4">The sequence shown here is derived from an EMBL/GenBank/DDBJ whole genome shotgun (WGS) entry which is preliminary data.</text>
</comment>
<reference evidence="4 5" key="1">
    <citation type="submission" date="2020-09" db="EMBL/GenBank/DDBJ databases">
        <title>Roseomonas.</title>
        <authorList>
            <person name="Zhu W."/>
        </authorList>
    </citation>
    <scope>NUCLEOTIDE SEQUENCE [LARGE SCALE GENOMIC DNA]</scope>
    <source>
        <strain evidence="4 5">1311</strain>
    </source>
</reference>
<feature type="compositionally biased region" description="Basic and acidic residues" evidence="3">
    <location>
        <begin position="21"/>
        <end position="32"/>
    </location>
</feature>